<evidence type="ECO:0000313" key="7">
    <source>
        <dbReference type="EMBL" id="ACN62952.1"/>
    </source>
</evidence>
<sequence length="596" mass="65681">MRPRGQPVHEMMKNLPGSIPMDDHPLFIDTFFMPATTLPPYPSDADLRRLVHFSPVDGRIWLADQRMLLVHAAAFQALRRELVASLGPEHARRLLMRAGYASGERDALLARQVRPGASLFDAFAVGPQLHMLEGAVRVQPKVFELDEAASHFHGIFQWDHSWEAEVHQRAWGPQGAPVCWMLLGYASGYTSAFFRRPALFKEVQCTACGHPHCLIEGRFEHEWPDGEQLARDYDPDSMLVRPGELQSQVDALRTQLQPADDQGPLLGRSRAFNDTVELLRKAAPTQVIVLLTGETGVGKERFARALHAMGPRADKPFVAVNCAALPADLIESELFGAEKGAYTGATAARVGRFERAHGGTLLLDELGELPLPAQAKLLRVLQQGEVERLGGTQPRKVDVRVIAATNVDLEKAVEEGRFRRDLLYRLNVYPIRIPALRERADDIELLAMHLLQRYAALHGKRLAGFTDLAMTAMRQHAWPGNVRELENLVERGVILAPHDDLVDAAMLFPTSALPTAHTVNAAGALESEARCQQSASLYDTLQASGLTLDALEDALIREAVARAGGNLAAAARALGLTRPQLSYRLSRLQERPLAAS</sequence>
<keyword evidence="1" id="KW-0547">Nucleotide-binding</keyword>
<evidence type="ECO:0000256" key="2">
    <source>
        <dbReference type="ARBA" id="ARBA00022840"/>
    </source>
</evidence>
<dbReference type="InterPro" id="IPR004096">
    <property type="entry name" value="V4R"/>
</dbReference>
<dbReference type="InterPro" id="IPR009057">
    <property type="entry name" value="Homeodomain-like_sf"/>
</dbReference>
<dbReference type="SUPFAM" id="SSF111126">
    <property type="entry name" value="Ligand-binding domain in the NO signalling and Golgi transport"/>
    <property type="match status" value="1"/>
</dbReference>
<evidence type="ECO:0000259" key="6">
    <source>
        <dbReference type="PROSITE" id="PS50045"/>
    </source>
</evidence>
<dbReference type="Pfam" id="PF06505">
    <property type="entry name" value="XylR_N"/>
    <property type="match status" value="1"/>
</dbReference>
<keyword evidence="2" id="KW-0067">ATP-binding</keyword>
<evidence type="ECO:0000256" key="5">
    <source>
        <dbReference type="ARBA" id="ARBA00023163"/>
    </source>
</evidence>
<dbReference type="PROSITE" id="PS00676">
    <property type="entry name" value="SIGMA54_INTERACT_2"/>
    <property type="match status" value="1"/>
</dbReference>
<dbReference type="Pfam" id="PF02954">
    <property type="entry name" value="HTH_8"/>
    <property type="match status" value="1"/>
</dbReference>
<dbReference type="InterPro" id="IPR027417">
    <property type="entry name" value="P-loop_NTPase"/>
</dbReference>
<dbReference type="InterPro" id="IPR025944">
    <property type="entry name" value="Sigma_54_int_dom_CS"/>
</dbReference>
<dbReference type="GO" id="GO:0005524">
    <property type="term" value="F:ATP binding"/>
    <property type="evidence" value="ECO:0007669"/>
    <property type="project" value="UniProtKB-KW"/>
</dbReference>
<dbReference type="Gene3D" id="3.30.1380.20">
    <property type="entry name" value="Trafficking protein particle complex subunit 3"/>
    <property type="match status" value="1"/>
</dbReference>
<dbReference type="SUPFAM" id="SSF46689">
    <property type="entry name" value="Homeodomain-like"/>
    <property type="match status" value="1"/>
</dbReference>
<dbReference type="InterPro" id="IPR025943">
    <property type="entry name" value="Sigma_54_int_dom_ATP-bd_2"/>
</dbReference>
<dbReference type="Pfam" id="PF00158">
    <property type="entry name" value="Sigma54_activat"/>
    <property type="match status" value="1"/>
</dbReference>
<dbReference type="PANTHER" id="PTHR32071">
    <property type="entry name" value="TRANSCRIPTIONAL REGULATORY PROTEIN"/>
    <property type="match status" value="1"/>
</dbReference>
<keyword evidence="3" id="KW-0805">Transcription regulation</keyword>
<dbReference type="InterPro" id="IPR002197">
    <property type="entry name" value="HTH_Fis"/>
</dbReference>
<dbReference type="InterPro" id="IPR010523">
    <property type="entry name" value="XylR_N"/>
</dbReference>
<dbReference type="GO" id="GO:0006355">
    <property type="term" value="P:regulation of DNA-templated transcription"/>
    <property type="evidence" value="ECO:0007669"/>
    <property type="project" value="InterPro"/>
</dbReference>
<dbReference type="Gene3D" id="1.10.8.60">
    <property type="match status" value="1"/>
</dbReference>
<dbReference type="PROSITE" id="PS00675">
    <property type="entry name" value="SIGMA54_INTERACT_1"/>
    <property type="match status" value="1"/>
</dbReference>
<name>C0KGK9_9BURK</name>
<dbReference type="PRINTS" id="PR01590">
    <property type="entry name" value="HTHFIS"/>
</dbReference>
<dbReference type="Gene3D" id="1.10.10.60">
    <property type="entry name" value="Homeodomain-like"/>
    <property type="match status" value="1"/>
</dbReference>
<dbReference type="InterPro" id="IPR003593">
    <property type="entry name" value="AAA+_ATPase"/>
</dbReference>
<dbReference type="AlphaFoldDB" id="C0KGK9"/>
<dbReference type="GO" id="GO:0043565">
    <property type="term" value="F:sequence-specific DNA binding"/>
    <property type="evidence" value="ECO:0007669"/>
    <property type="project" value="InterPro"/>
</dbReference>
<dbReference type="Gene3D" id="3.40.50.300">
    <property type="entry name" value="P-loop containing nucleotide triphosphate hydrolases"/>
    <property type="match status" value="1"/>
</dbReference>
<dbReference type="SMART" id="SM00989">
    <property type="entry name" value="V4R"/>
    <property type="match status" value="1"/>
</dbReference>
<evidence type="ECO:0000256" key="4">
    <source>
        <dbReference type="ARBA" id="ARBA00023125"/>
    </source>
</evidence>
<dbReference type="PROSITE" id="PS00688">
    <property type="entry name" value="SIGMA54_INTERACT_3"/>
    <property type="match status" value="1"/>
</dbReference>
<dbReference type="Pfam" id="PF02830">
    <property type="entry name" value="V4R"/>
    <property type="match status" value="1"/>
</dbReference>
<keyword evidence="5" id="KW-0804">Transcription</keyword>
<evidence type="ECO:0000256" key="3">
    <source>
        <dbReference type="ARBA" id="ARBA00023015"/>
    </source>
</evidence>
<dbReference type="InterPro" id="IPR002078">
    <property type="entry name" value="Sigma_54_int"/>
</dbReference>
<accession>C0KGK9</accession>
<evidence type="ECO:0000256" key="1">
    <source>
        <dbReference type="ARBA" id="ARBA00022741"/>
    </source>
</evidence>
<feature type="domain" description="Sigma-54 factor interaction" evidence="6">
    <location>
        <begin position="265"/>
        <end position="494"/>
    </location>
</feature>
<dbReference type="InterPro" id="IPR025662">
    <property type="entry name" value="Sigma_54_int_dom_ATP-bd_1"/>
</dbReference>
<keyword evidence="4" id="KW-0238">DNA-binding</keyword>
<reference evidence="7" key="1">
    <citation type="journal article" date="2010" name="World J. Microbiol. Biotechnol.">
        <title>A novel degradation pathway of chloroaniline in Diaphorobacter sp. PCA039 entails initial hydroxylation.</title>
        <authorList>
            <person name="Zhang T."/>
            <person name="Ren H.F."/>
            <person name="Liu Y."/>
            <person name="Zhu B.L."/>
            <person name="Liu Z.P."/>
            <person name="Liu S.J."/>
        </authorList>
    </citation>
    <scope>NUCLEOTIDE SEQUENCE</scope>
    <source>
        <strain evidence="7">PCA039</strain>
    </source>
</reference>
<dbReference type="PROSITE" id="PS50045">
    <property type="entry name" value="SIGMA54_INTERACT_4"/>
    <property type="match status" value="1"/>
</dbReference>
<organism evidence="7">
    <name type="scientific">Diaphorobacter sp. PCA039</name>
    <dbReference type="NCBI Taxonomy" id="266831"/>
    <lineage>
        <taxon>Bacteria</taxon>
        <taxon>Pseudomonadati</taxon>
        <taxon>Pseudomonadota</taxon>
        <taxon>Betaproteobacteria</taxon>
        <taxon>Burkholderiales</taxon>
        <taxon>Comamonadaceae</taxon>
        <taxon>Diaphorobacter</taxon>
    </lineage>
</organism>
<dbReference type="InterPro" id="IPR024096">
    <property type="entry name" value="NO_sig/Golgi_transp_ligand-bd"/>
</dbReference>
<dbReference type="CDD" id="cd00009">
    <property type="entry name" value="AAA"/>
    <property type="match status" value="1"/>
</dbReference>
<proteinExistence type="predicted"/>
<dbReference type="Pfam" id="PF25601">
    <property type="entry name" value="AAA_lid_14"/>
    <property type="match status" value="1"/>
</dbReference>
<dbReference type="FunFam" id="3.40.50.300:FF:000006">
    <property type="entry name" value="DNA-binding transcriptional regulator NtrC"/>
    <property type="match status" value="1"/>
</dbReference>
<gene>
    <name evidence="7" type="primary">pcaR</name>
</gene>
<dbReference type="SMART" id="SM00382">
    <property type="entry name" value="AAA"/>
    <property type="match status" value="1"/>
</dbReference>
<protein>
    <submittedName>
        <fullName evidence="7">Sigma54-specific transcriptional regulator</fullName>
    </submittedName>
</protein>
<dbReference type="EMBL" id="FJ601374">
    <property type="protein sequence ID" value="ACN62952.1"/>
    <property type="molecule type" value="Genomic_DNA"/>
</dbReference>
<dbReference type="InterPro" id="IPR058031">
    <property type="entry name" value="AAA_lid_NorR"/>
</dbReference>
<dbReference type="SUPFAM" id="SSF52540">
    <property type="entry name" value="P-loop containing nucleoside triphosphate hydrolases"/>
    <property type="match status" value="1"/>
</dbReference>